<accession>A0A9P0CZK6</accession>
<organism evidence="2 3">
    <name type="scientific">Psylliodes chrysocephalus</name>
    <dbReference type="NCBI Taxonomy" id="3402493"/>
    <lineage>
        <taxon>Eukaryota</taxon>
        <taxon>Metazoa</taxon>
        <taxon>Ecdysozoa</taxon>
        <taxon>Arthropoda</taxon>
        <taxon>Hexapoda</taxon>
        <taxon>Insecta</taxon>
        <taxon>Pterygota</taxon>
        <taxon>Neoptera</taxon>
        <taxon>Endopterygota</taxon>
        <taxon>Coleoptera</taxon>
        <taxon>Polyphaga</taxon>
        <taxon>Cucujiformia</taxon>
        <taxon>Chrysomeloidea</taxon>
        <taxon>Chrysomelidae</taxon>
        <taxon>Galerucinae</taxon>
        <taxon>Alticini</taxon>
        <taxon>Psylliodes</taxon>
    </lineage>
</organism>
<feature type="coiled-coil region" evidence="1">
    <location>
        <begin position="603"/>
        <end position="644"/>
    </location>
</feature>
<dbReference type="AlphaFoldDB" id="A0A9P0CZK6"/>
<dbReference type="Proteomes" id="UP001153636">
    <property type="component" value="Chromosome 5"/>
</dbReference>
<reference evidence="2" key="1">
    <citation type="submission" date="2022-01" db="EMBL/GenBank/DDBJ databases">
        <authorList>
            <person name="King R."/>
        </authorList>
    </citation>
    <scope>NUCLEOTIDE SEQUENCE</scope>
</reference>
<evidence type="ECO:0000313" key="2">
    <source>
        <dbReference type="EMBL" id="CAH1111179.1"/>
    </source>
</evidence>
<dbReference type="EMBL" id="OV651817">
    <property type="protein sequence ID" value="CAH1111179.1"/>
    <property type="molecule type" value="Genomic_DNA"/>
</dbReference>
<keyword evidence="3" id="KW-1185">Reference proteome</keyword>
<gene>
    <name evidence="2" type="ORF">PSYICH_LOCUS11728</name>
</gene>
<name>A0A9P0CZK6_9CUCU</name>
<evidence type="ECO:0000256" key="1">
    <source>
        <dbReference type="SAM" id="Coils"/>
    </source>
</evidence>
<evidence type="ECO:0000313" key="3">
    <source>
        <dbReference type="Proteomes" id="UP001153636"/>
    </source>
</evidence>
<sequence length="680" mass="77772">MDIITTSNTLSVVPSESDNSFSLLDSATSVNMESTMEPPPSTSDSSSVVYNVIFNEEPNNELKEAYEVSSQRQMSFCGKSYLENNLALHTYNLDLKRYLEQTVHGQYILQMFQKEKKLNKKCRDLLVDILINGAIQQGTSLLPTDFQLLSEKICQLFSNESKDTYYIPRVTLKRTLKNKAINPKGKLIDKYRNLKKKLCIKDGKENESQKASADLTSDVTDSLEWLKNWSEPWDLVLGHWKKTFPLRRMSTVVTVQHFLEEWTILKNKKSFELTNFVDSRRSIELTLLSTLIPPRGRIKGWKPSIVESTESIINQLVFSCRILANKNLSRHLEYGSENISFSNLCKEYIFFLTSYGQEVAENSFAAKKFETVSLNTHLHAYEIQDMDELFVCKYLELNNIKPLFFHTVASAIKKNQLKQDELKKKQELLDLKLALQLEEIGDEFESNEFGSSLHESARSNMEDWIGEDIPTNSDNSEAVTGINCHISTNKNVLLKILPVYIYYSLIDQNLATTLGIVVSFTIAGINESTSFQLRHVQTTRLSSPSQTIDVDKLKNGYPNISEPSASTIGNSSDKAESIQRSPIRFPSRSVQISEELTFLNPRKEKLREINNALKFENKALKRNNQVLLNKCDNLEKKLQEKLEDTITLEQYKTCRDLSCERDINFNTFCLIGKSTGVDSW</sequence>
<proteinExistence type="predicted"/>
<dbReference type="OrthoDB" id="6780164at2759"/>
<keyword evidence="1" id="KW-0175">Coiled coil</keyword>
<protein>
    <submittedName>
        <fullName evidence="2">Uncharacterized protein</fullName>
    </submittedName>
</protein>